<name>A0ABT0B983_9SPHN</name>
<dbReference type="InterPro" id="IPR028087">
    <property type="entry name" value="Tad_N"/>
</dbReference>
<dbReference type="InterPro" id="IPR036465">
    <property type="entry name" value="vWFA_dom_sf"/>
</dbReference>
<keyword evidence="5" id="KW-1185">Reference proteome</keyword>
<feature type="domain" description="Putative Flp pilus-assembly TadG-like N-terminal" evidence="3">
    <location>
        <begin position="18"/>
        <end position="62"/>
    </location>
</feature>
<evidence type="ECO:0000313" key="4">
    <source>
        <dbReference type="EMBL" id="MCJ2181616.1"/>
    </source>
</evidence>
<evidence type="ECO:0000256" key="1">
    <source>
        <dbReference type="SAM" id="MobiDB-lite"/>
    </source>
</evidence>
<dbReference type="Proteomes" id="UP001162881">
    <property type="component" value="Unassembled WGS sequence"/>
</dbReference>
<keyword evidence="2" id="KW-1133">Transmembrane helix</keyword>
<protein>
    <submittedName>
        <fullName evidence="4">Pilus assembly protein</fullName>
    </submittedName>
</protein>
<gene>
    <name evidence="4" type="ORF">MTR62_02660</name>
</gene>
<organism evidence="4 5">
    <name type="scientific">Novosphingobium organovorum</name>
    <dbReference type="NCBI Taxonomy" id="2930092"/>
    <lineage>
        <taxon>Bacteria</taxon>
        <taxon>Pseudomonadati</taxon>
        <taxon>Pseudomonadota</taxon>
        <taxon>Alphaproteobacteria</taxon>
        <taxon>Sphingomonadales</taxon>
        <taxon>Sphingomonadaceae</taxon>
        <taxon>Novosphingobium</taxon>
    </lineage>
</organism>
<dbReference type="EMBL" id="JALHLF010000005">
    <property type="protein sequence ID" value="MCJ2181616.1"/>
    <property type="molecule type" value="Genomic_DNA"/>
</dbReference>
<evidence type="ECO:0000256" key="2">
    <source>
        <dbReference type="SAM" id="Phobius"/>
    </source>
</evidence>
<dbReference type="RefSeq" id="WP_244016736.1">
    <property type="nucleotide sequence ID" value="NZ_JALHLF010000005.1"/>
</dbReference>
<comment type="caution">
    <text evidence="4">The sequence shown here is derived from an EMBL/GenBank/DDBJ whole genome shotgun (WGS) entry which is preliminary data.</text>
</comment>
<sequence>MKLSVVRALGRIIRDKRGNILPLAAIGMVLLTAMIGGGVDFSRVYRARNQLQAACDAGVLAGRHAVTTDGYDADAEAEADKFFEVNFTFGDGATFTSSSDDDGNNVEGVASYTVNLLIMRLFGFNSFALTTNCTASMGVGNADVMMVLDTTGSMTTALGSTTRIAALRTAMKNFYSTLSGSLGDSNARVRYGFVPYSTTVNVGHLLYNLNPDYIADTHTYQSRVPYFIDYSTATETGSSTSTGSSSLSSSGRYSNTSYSSQSSCESALPTSDTSYSDSGSASTSTSTSSSSDTSVTVTQTSSQPQTMTTYACVASSSGGGGYGHGSSSTKYYIYYYTYTRTSKTTTTYSASYTNTPTSNSTFDHWKYMAVDYDTSTFKTFASTTTYTGSSGASVSSTWDGCIEERATEAADADDIDWSSSDGYSPSGMLDMDIDTAPDESDDSTKWAPLWYQIVYTRAGTSTSNTNSFSLATSTTGSSSTVSETCPYASQGLEEMSQSDFDAYADSLTASGNTYLDVGMAWGGRLLSPDGIFSSTVNEEPSNGAEVSRHIIFMTDGEMQTALTVSSAWGVEWFNRLVTDSGGSASQSDDRHTARFLAECKAIKAKGIRIWVIAFTSSLSDDLTTCASDDSSFTASSSSDLNDAFQEIAKEVGELRIVS</sequence>
<feature type="transmembrane region" description="Helical" evidence="2">
    <location>
        <begin position="20"/>
        <end position="39"/>
    </location>
</feature>
<keyword evidence="2" id="KW-0472">Membrane</keyword>
<dbReference type="SUPFAM" id="SSF53300">
    <property type="entry name" value="vWA-like"/>
    <property type="match status" value="1"/>
</dbReference>
<proteinExistence type="predicted"/>
<evidence type="ECO:0000259" key="3">
    <source>
        <dbReference type="Pfam" id="PF13400"/>
    </source>
</evidence>
<accession>A0ABT0B983</accession>
<reference evidence="4" key="1">
    <citation type="submission" date="2022-03" db="EMBL/GenBank/DDBJ databases">
        <title>Identification of a novel bacterium isolated from mangrove sediments.</title>
        <authorList>
            <person name="Pan X."/>
        </authorList>
    </citation>
    <scope>NUCLEOTIDE SEQUENCE</scope>
    <source>
        <strain evidence="4">B1949</strain>
    </source>
</reference>
<feature type="compositionally biased region" description="Low complexity" evidence="1">
    <location>
        <begin position="270"/>
        <end position="301"/>
    </location>
</feature>
<dbReference type="Gene3D" id="3.40.50.410">
    <property type="entry name" value="von Willebrand factor, type A domain"/>
    <property type="match status" value="2"/>
</dbReference>
<feature type="region of interest" description="Disordered" evidence="1">
    <location>
        <begin position="258"/>
        <end position="301"/>
    </location>
</feature>
<dbReference type="Pfam" id="PF13400">
    <property type="entry name" value="Tad"/>
    <property type="match status" value="1"/>
</dbReference>
<evidence type="ECO:0000313" key="5">
    <source>
        <dbReference type="Proteomes" id="UP001162881"/>
    </source>
</evidence>
<keyword evidence="2" id="KW-0812">Transmembrane</keyword>